<evidence type="ECO:0000256" key="1">
    <source>
        <dbReference type="SAM" id="MobiDB-lite"/>
    </source>
</evidence>
<proteinExistence type="predicted"/>
<feature type="non-terminal residue" evidence="2">
    <location>
        <position position="266"/>
    </location>
</feature>
<protein>
    <submittedName>
        <fullName evidence="2">Uncharacterized protein</fullName>
    </submittedName>
</protein>
<dbReference type="EMBL" id="BARS01026420">
    <property type="protein sequence ID" value="GAG00745.1"/>
    <property type="molecule type" value="Genomic_DNA"/>
</dbReference>
<reference evidence="2" key="1">
    <citation type="journal article" date="2014" name="Front. Microbiol.">
        <title>High frequency of phylogenetically diverse reductive dehalogenase-homologous genes in deep subseafloor sedimentary metagenomes.</title>
        <authorList>
            <person name="Kawai M."/>
            <person name="Futagami T."/>
            <person name="Toyoda A."/>
            <person name="Takaki Y."/>
            <person name="Nishi S."/>
            <person name="Hori S."/>
            <person name="Arai W."/>
            <person name="Tsubouchi T."/>
            <person name="Morono Y."/>
            <person name="Uchiyama I."/>
            <person name="Ito T."/>
            <person name="Fujiyama A."/>
            <person name="Inagaki F."/>
            <person name="Takami H."/>
        </authorList>
    </citation>
    <scope>NUCLEOTIDE SEQUENCE</scope>
    <source>
        <strain evidence="2">Expedition CK06-06</strain>
    </source>
</reference>
<name>X0U588_9ZZZZ</name>
<gene>
    <name evidence="2" type="ORF">S01H1_41638</name>
</gene>
<comment type="caution">
    <text evidence="2">The sequence shown here is derived from an EMBL/GenBank/DDBJ whole genome shotgun (WGS) entry which is preliminary data.</text>
</comment>
<feature type="non-terminal residue" evidence="2">
    <location>
        <position position="1"/>
    </location>
</feature>
<organism evidence="2">
    <name type="scientific">marine sediment metagenome</name>
    <dbReference type="NCBI Taxonomy" id="412755"/>
    <lineage>
        <taxon>unclassified sequences</taxon>
        <taxon>metagenomes</taxon>
        <taxon>ecological metagenomes</taxon>
    </lineage>
</organism>
<dbReference type="AlphaFoldDB" id="X0U588"/>
<sequence length="266" mass="30065">WRGNCIGISNSYFDGTGTLMPVLDYDGKNVKTRIRKDVKLLQKGYRLGDAWVYETRRGFHVYFLCDRSSRKIYEEMLHQTAACKGFKRATSNRGYAVLRVSAKYTDFDIKFLYVLSARDKKLRRMPRKAHLIQALLALGEDCGTHFASLYPQWANYQEDPQEWKPARARKGKRIRKTQSREHYNKWLAKKGITPKKPANKSSGPGHNFAVERKTHGTHANKSSGYVYGSSPPATDPSFGSATITSVNTGSTTIAFDSNTGYVTTTT</sequence>
<accession>X0U588</accession>
<evidence type="ECO:0000313" key="2">
    <source>
        <dbReference type="EMBL" id="GAG00745.1"/>
    </source>
</evidence>
<feature type="region of interest" description="Disordered" evidence="1">
    <location>
        <begin position="190"/>
        <end position="210"/>
    </location>
</feature>